<evidence type="ECO:0000256" key="3">
    <source>
        <dbReference type="ARBA" id="ARBA00012669"/>
    </source>
</evidence>
<comment type="similarity">
    <text evidence="12">Belongs to the quinolinate synthase family. Type 2 subfamily.</text>
</comment>
<dbReference type="Pfam" id="PF02445">
    <property type="entry name" value="NadA"/>
    <property type="match status" value="1"/>
</dbReference>
<dbReference type="PANTHER" id="PTHR30573:SF0">
    <property type="entry name" value="QUINOLINATE SYNTHASE, CHLOROPLASTIC"/>
    <property type="match status" value="1"/>
</dbReference>
<dbReference type="EMBL" id="SLUN01000007">
    <property type="protein sequence ID" value="TCL71611.1"/>
    <property type="molecule type" value="Genomic_DNA"/>
</dbReference>
<evidence type="ECO:0000256" key="12">
    <source>
        <dbReference type="HAMAP-Rule" id="MF_00568"/>
    </source>
</evidence>
<feature type="binding site" evidence="12">
    <location>
        <position position="43"/>
    </location>
    <ligand>
        <name>iminosuccinate</name>
        <dbReference type="ChEBI" id="CHEBI:77875"/>
    </ligand>
</feature>
<evidence type="ECO:0000313" key="14">
    <source>
        <dbReference type="Proteomes" id="UP000295008"/>
    </source>
</evidence>
<evidence type="ECO:0000256" key="4">
    <source>
        <dbReference type="ARBA" id="ARBA00022485"/>
    </source>
</evidence>
<dbReference type="GO" id="GO:0034628">
    <property type="term" value="P:'de novo' NAD+ biosynthetic process from L-aspartate"/>
    <property type="evidence" value="ECO:0007669"/>
    <property type="project" value="TreeGrafter"/>
</dbReference>
<evidence type="ECO:0000256" key="6">
    <source>
        <dbReference type="ARBA" id="ARBA00022679"/>
    </source>
</evidence>
<dbReference type="EC" id="2.5.1.72" evidence="3 12"/>
<dbReference type="FunFam" id="3.40.50.10800:FF:000001">
    <property type="entry name" value="Quinolinate synthase A"/>
    <property type="match status" value="1"/>
</dbReference>
<dbReference type="InterPro" id="IPR023066">
    <property type="entry name" value="Quinolinate_synth_type2"/>
</dbReference>
<evidence type="ECO:0000256" key="1">
    <source>
        <dbReference type="ARBA" id="ARBA00003791"/>
    </source>
</evidence>
<comment type="caution">
    <text evidence="13">The sequence shown here is derived from an EMBL/GenBank/DDBJ whole genome shotgun (WGS) entry which is preliminary data.</text>
</comment>
<evidence type="ECO:0000256" key="8">
    <source>
        <dbReference type="ARBA" id="ARBA00023004"/>
    </source>
</evidence>
<accession>A0A4R1RXY0</accession>
<evidence type="ECO:0000313" key="13">
    <source>
        <dbReference type="EMBL" id="TCL71611.1"/>
    </source>
</evidence>
<feature type="binding site" evidence="12">
    <location>
        <position position="88"/>
    </location>
    <ligand>
        <name>[4Fe-4S] cluster</name>
        <dbReference type="ChEBI" id="CHEBI:49883"/>
    </ligand>
</feature>
<feature type="binding site" evidence="12">
    <location>
        <begin position="200"/>
        <end position="202"/>
    </location>
    <ligand>
        <name>iminosuccinate</name>
        <dbReference type="ChEBI" id="CHEBI:77875"/>
    </ligand>
</feature>
<dbReference type="GO" id="GO:0051539">
    <property type="term" value="F:4 iron, 4 sulfur cluster binding"/>
    <property type="evidence" value="ECO:0007669"/>
    <property type="project" value="UniProtKB-KW"/>
</dbReference>
<dbReference type="NCBIfam" id="NF006878">
    <property type="entry name" value="PRK09375.1-2"/>
    <property type="match status" value="1"/>
</dbReference>
<dbReference type="InterPro" id="IPR003473">
    <property type="entry name" value="NadA"/>
</dbReference>
<keyword evidence="9 12" id="KW-0411">Iron-sulfur</keyword>
<evidence type="ECO:0000256" key="7">
    <source>
        <dbReference type="ARBA" id="ARBA00022723"/>
    </source>
</evidence>
<protein>
    <recommendedName>
        <fullName evidence="11 12">Quinolinate synthase</fullName>
        <ecNumber evidence="3 12">2.5.1.72</ecNumber>
    </recommendedName>
</protein>
<feature type="binding site" evidence="12">
    <location>
        <position position="174"/>
    </location>
    <ligand>
        <name>[4Fe-4S] cluster</name>
        <dbReference type="ChEBI" id="CHEBI:49883"/>
    </ligand>
</feature>
<dbReference type="AlphaFoldDB" id="A0A4R1RXY0"/>
<dbReference type="UniPathway" id="UPA00253">
    <property type="reaction ID" value="UER00327"/>
</dbReference>
<dbReference type="InterPro" id="IPR036094">
    <property type="entry name" value="NadA_sf"/>
</dbReference>
<keyword evidence="6 12" id="KW-0808">Transferase</keyword>
<feature type="binding site" evidence="12">
    <location>
        <position position="217"/>
    </location>
    <ligand>
        <name>iminosuccinate</name>
        <dbReference type="ChEBI" id="CHEBI:77875"/>
    </ligand>
</feature>
<dbReference type="Proteomes" id="UP000295008">
    <property type="component" value="Unassembled WGS sequence"/>
</dbReference>
<organism evidence="13 14">
    <name type="scientific">Hydrogenispora ethanolica</name>
    <dbReference type="NCBI Taxonomy" id="1082276"/>
    <lineage>
        <taxon>Bacteria</taxon>
        <taxon>Bacillati</taxon>
        <taxon>Bacillota</taxon>
        <taxon>Hydrogenispora</taxon>
    </lineage>
</organism>
<feature type="binding site" evidence="12">
    <location>
        <begin position="114"/>
        <end position="116"/>
    </location>
    <ligand>
        <name>iminosuccinate</name>
        <dbReference type="ChEBI" id="CHEBI:77875"/>
    </ligand>
</feature>
<keyword evidence="4 12" id="KW-0004">4Fe-4S</keyword>
<dbReference type="GO" id="GO:0008987">
    <property type="term" value="F:quinolinate synthetase A activity"/>
    <property type="evidence" value="ECO:0007669"/>
    <property type="project" value="UniProtKB-UniRule"/>
</dbReference>
<dbReference type="SUPFAM" id="SSF142754">
    <property type="entry name" value="NadA-like"/>
    <property type="match status" value="1"/>
</dbReference>
<dbReference type="HAMAP" id="MF_00568">
    <property type="entry name" value="NadA_type2"/>
    <property type="match status" value="1"/>
</dbReference>
<comment type="cofactor">
    <cofactor evidence="12">
        <name>[4Fe-4S] cluster</name>
        <dbReference type="ChEBI" id="CHEBI:49883"/>
    </cofactor>
    <text evidence="12">Binds 1 [4Fe-4S] cluster per subunit.</text>
</comment>
<comment type="catalytic activity">
    <reaction evidence="10">
        <text>iminosuccinate + dihydroxyacetone phosphate = quinolinate + phosphate + 2 H2O + H(+)</text>
        <dbReference type="Rhea" id="RHEA:25888"/>
        <dbReference type="ChEBI" id="CHEBI:15377"/>
        <dbReference type="ChEBI" id="CHEBI:15378"/>
        <dbReference type="ChEBI" id="CHEBI:29959"/>
        <dbReference type="ChEBI" id="CHEBI:43474"/>
        <dbReference type="ChEBI" id="CHEBI:57642"/>
        <dbReference type="ChEBI" id="CHEBI:77875"/>
        <dbReference type="EC" id="2.5.1.72"/>
    </reaction>
    <physiologicalReaction direction="left-to-right" evidence="10">
        <dbReference type="Rhea" id="RHEA:25889"/>
    </physiologicalReaction>
</comment>
<dbReference type="OrthoDB" id="9801204at2"/>
<gene>
    <name evidence="12" type="primary">nadA</name>
    <name evidence="13" type="ORF">EDC14_100773</name>
</gene>
<dbReference type="RefSeq" id="WP_132013754.1">
    <property type="nucleotide sequence ID" value="NZ_SLUN01000007.1"/>
</dbReference>
<reference evidence="13 14" key="1">
    <citation type="submission" date="2019-03" db="EMBL/GenBank/DDBJ databases">
        <title>Genomic Encyclopedia of Type Strains, Phase IV (KMG-IV): sequencing the most valuable type-strain genomes for metagenomic binning, comparative biology and taxonomic classification.</title>
        <authorList>
            <person name="Goeker M."/>
        </authorList>
    </citation>
    <scope>NUCLEOTIDE SEQUENCE [LARGE SCALE GENOMIC DNA]</scope>
    <source>
        <strain evidence="13 14">LX-B</strain>
    </source>
</reference>
<dbReference type="PANTHER" id="PTHR30573">
    <property type="entry name" value="QUINOLINATE SYNTHETASE A"/>
    <property type="match status" value="1"/>
</dbReference>
<keyword evidence="14" id="KW-1185">Reference proteome</keyword>
<proteinExistence type="inferred from homology"/>
<evidence type="ECO:0000256" key="5">
    <source>
        <dbReference type="ARBA" id="ARBA00022642"/>
    </source>
</evidence>
<evidence type="ECO:0000256" key="11">
    <source>
        <dbReference type="ARBA" id="ARBA00073059"/>
    </source>
</evidence>
<evidence type="ECO:0000256" key="9">
    <source>
        <dbReference type="ARBA" id="ARBA00023014"/>
    </source>
</evidence>
<dbReference type="GO" id="GO:0005829">
    <property type="term" value="C:cytosol"/>
    <property type="evidence" value="ECO:0007669"/>
    <property type="project" value="TreeGrafter"/>
</dbReference>
<keyword evidence="12" id="KW-0963">Cytoplasm</keyword>
<name>A0A4R1RXY0_HYDET</name>
<dbReference type="Gene3D" id="3.40.50.10800">
    <property type="entry name" value="NadA-like"/>
    <property type="match status" value="3"/>
</dbReference>
<evidence type="ECO:0000256" key="10">
    <source>
        <dbReference type="ARBA" id="ARBA00050125"/>
    </source>
</evidence>
<comment type="function">
    <text evidence="1 12">Catalyzes the condensation of iminoaspartate with dihydroxyacetone phosphate to form quinolinate.</text>
</comment>
<feature type="binding site" evidence="12">
    <location>
        <position position="131"/>
    </location>
    <ligand>
        <name>iminosuccinate</name>
        <dbReference type="ChEBI" id="CHEBI:77875"/>
    </ligand>
</feature>
<keyword evidence="8 12" id="KW-0408">Iron</keyword>
<sequence>MATDFSADIAAIRRLREARQALILAHNYQNDEIQDLADIVGDSLALSQAAAATAAPVIVFCGVHFMAESAAILSPDKTVLLPAETAGCPMAEMASADEVLRWRAKYPRAAVVAYVNSTAAVKAVSDYCCTSANAVKLVRRIPETELIFLPDQNLGRFVAEQVPEKTIHLWPGYCLTHHRVTAAELLRAKELHPDAPVLAHPECRSEVTALADFVGSTSQIIAYVREAAAAKFIIGTEMGIIHGLQQEHPGKTFYLLAPGLVCPNMKQTTVAKVRLALEQMAPAITVDPAVREPARRALDRMLAYV</sequence>
<dbReference type="GO" id="GO:0046872">
    <property type="term" value="F:metal ion binding"/>
    <property type="evidence" value="ECO:0007669"/>
    <property type="project" value="UniProtKB-KW"/>
</dbReference>
<feature type="binding site" evidence="12">
    <location>
        <position position="26"/>
    </location>
    <ligand>
        <name>iminosuccinate</name>
        <dbReference type="ChEBI" id="CHEBI:77875"/>
    </ligand>
</feature>
<keyword evidence="7 12" id="KW-0479">Metal-binding</keyword>
<comment type="subcellular location">
    <subcellularLocation>
        <location evidence="12">Cytoplasm</location>
    </subcellularLocation>
</comment>
<keyword evidence="5 12" id="KW-0662">Pyridine nucleotide biosynthesis</keyword>
<evidence type="ECO:0000256" key="2">
    <source>
        <dbReference type="ARBA" id="ARBA00005065"/>
    </source>
</evidence>
<dbReference type="NCBIfam" id="TIGR00550">
    <property type="entry name" value="nadA"/>
    <property type="match status" value="1"/>
</dbReference>
<feature type="binding site" evidence="12">
    <location>
        <position position="262"/>
    </location>
    <ligand>
        <name>[4Fe-4S] cluster</name>
        <dbReference type="ChEBI" id="CHEBI:49883"/>
    </ligand>
</feature>
<comment type="pathway">
    <text evidence="2 12">Cofactor biosynthesis; NAD(+) biosynthesis; quinolinate from iminoaspartate: step 1/1.</text>
</comment>